<dbReference type="EMBL" id="CP000859">
    <property type="protein sequence ID" value="ABW66685.1"/>
    <property type="molecule type" value="Genomic_DNA"/>
</dbReference>
<dbReference type="STRING" id="96561.Dole_0875"/>
<dbReference type="Pfam" id="PF03705">
    <property type="entry name" value="CheR_N"/>
    <property type="match status" value="1"/>
</dbReference>
<dbReference type="InterPro" id="IPR029063">
    <property type="entry name" value="SAM-dependent_MTases_sf"/>
</dbReference>
<dbReference type="EC" id="2.1.1.80" evidence="2"/>
<dbReference type="InterPro" id="IPR026024">
    <property type="entry name" value="Chemotaxis_MeTrfase_CheR"/>
</dbReference>
<sequence>MTAAEFAAIGGFIQAEFGIKMPPAKKIMLQSRLLKRLRAMNMNSYRQYREYLFSPEGMAHELPLMIDAVTTNKTDFFRERAHFDLLYETLLPAWFARNGGRRKFAVWSAGCSTGEEPYSVAMVLNEFARTQPGFDFEVTGTDLSREVVEKARQAIYAEAKAQAVPADFKRRYFMRSRNRDKKQMRVVPELRRKVAFGCLNLMKPFSCPGKNDVVFCRNVVIYFERPLQEALFRRCCECILPGGYLFIGHSETLGGMDLPLRQVFPTVYQRL</sequence>
<evidence type="ECO:0000256" key="3">
    <source>
        <dbReference type="ARBA" id="ARBA00022603"/>
    </source>
</evidence>
<proteinExistence type="predicted"/>
<name>A8ZVX6_DESOH</name>
<dbReference type="Gene3D" id="3.40.50.150">
    <property type="entry name" value="Vaccinia Virus protein VP39"/>
    <property type="match status" value="1"/>
</dbReference>
<dbReference type="InterPro" id="IPR000780">
    <property type="entry name" value="CheR_MeTrfase"/>
</dbReference>
<reference evidence="7 8" key="1">
    <citation type="submission" date="2007-10" db="EMBL/GenBank/DDBJ databases">
        <title>Complete sequence of Desulfococcus oleovorans Hxd3.</title>
        <authorList>
            <consortium name="US DOE Joint Genome Institute"/>
            <person name="Copeland A."/>
            <person name="Lucas S."/>
            <person name="Lapidus A."/>
            <person name="Barry K."/>
            <person name="Glavina del Rio T."/>
            <person name="Dalin E."/>
            <person name="Tice H."/>
            <person name="Pitluck S."/>
            <person name="Kiss H."/>
            <person name="Brettin T."/>
            <person name="Bruce D."/>
            <person name="Detter J.C."/>
            <person name="Han C."/>
            <person name="Schmutz J."/>
            <person name="Larimer F."/>
            <person name="Land M."/>
            <person name="Hauser L."/>
            <person name="Kyrpides N."/>
            <person name="Kim E."/>
            <person name="Wawrik B."/>
            <person name="Richardson P."/>
        </authorList>
    </citation>
    <scope>NUCLEOTIDE SEQUENCE [LARGE SCALE GENOMIC DNA]</scope>
    <source>
        <strain evidence="8">DSM 6200 / JCM 39069 / Hxd3</strain>
    </source>
</reference>
<dbReference type="InterPro" id="IPR050903">
    <property type="entry name" value="Bact_Chemotaxis_MeTrfase"/>
</dbReference>
<evidence type="ECO:0000256" key="4">
    <source>
        <dbReference type="ARBA" id="ARBA00022679"/>
    </source>
</evidence>
<dbReference type="PROSITE" id="PS50123">
    <property type="entry name" value="CHER"/>
    <property type="match status" value="1"/>
</dbReference>
<evidence type="ECO:0000313" key="7">
    <source>
        <dbReference type="EMBL" id="ABW66685.1"/>
    </source>
</evidence>
<comment type="catalytic activity">
    <reaction evidence="1">
        <text>L-glutamyl-[protein] + S-adenosyl-L-methionine = [protein]-L-glutamate 5-O-methyl ester + S-adenosyl-L-homocysteine</text>
        <dbReference type="Rhea" id="RHEA:24452"/>
        <dbReference type="Rhea" id="RHEA-COMP:10208"/>
        <dbReference type="Rhea" id="RHEA-COMP:10311"/>
        <dbReference type="ChEBI" id="CHEBI:29973"/>
        <dbReference type="ChEBI" id="CHEBI:57856"/>
        <dbReference type="ChEBI" id="CHEBI:59789"/>
        <dbReference type="ChEBI" id="CHEBI:82795"/>
        <dbReference type="EC" id="2.1.1.80"/>
    </reaction>
</comment>
<dbReference type="KEGG" id="dol:Dole_0875"/>
<gene>
    <name evidence="7" type="ordered locus">Dole_0875</name>
</gene>
<keyword evidence="3 7" id="KW-0489">Methyltransferase</keyword>
<protein>
    <recommendedName>
        <fullName evidence="2">protein-glutamate O-methyltransferase</fullName>
        <ecNumber evidence="2">2.1.1.80</ecNumber>
    </recommendedName>
</protein>
<dbReference type="InterPro" id="IPR036804">
    <property type="entry name" value="CheR_N_sf"/>
</dbReference>
<keyword evidence="5" id="KW-0949">S-adenosyl-L-methionine</keyword>
<dbReference type="AlphaFoldDB" id="A8ZVX6"/>
<evidence type="ECO:0000256" key="5">
    <source>
        <dbReference type="ARBA" id="ARBA00022691"/>
    </source>
</evidence>
<dbReference type="SMART" id="SM00138">
    <property type="entry name" value="MeTrc"/>
    <property type="match status" value="1"/>
</dbReference>
<dbReference type="SUPFAM" id="SSF53335">
    <property type="entry name" value="S-adenosyl-L-methionine-dependent methyltransferases"/>
    <property type="match status" value="1"/>
</dbReference>
<dbReference type="RefSeq" id="WP_012174303.1">
    <property type="nucleotide sequence ID" value="NC_009943.1"/>
</dbReference>
<dbReference type="GO" id="GO:0032259">
    <property type="term" value="P:methylation"/>
    <property type="evidence" value="ECO:0007669"/>
    <property type="project" value="UniProtKB-KW"/>
</dbReference>
<dbReference type="SUPFAM" id="SSF47757">
    <property type="entry name" value="Chemotaxis receptor methyltransferase CheR, N-terminal domain"/>
    <property type="match status" value="1"/>
</dbReference>
<dbReference type="PANTHER" id="PTHR24422:SF26">
    <property type="entry name" value="CHEMOTAXIS PROTEIN METHYLTRANSFERASE"/>
    <property type="match status" value="1"/>
</dbReference>
<accession>A8ZVX6</accession>
<dbReference type="HOGENOM" id="CLU_025854_0_0_7"/>
<keyword evidence="4 7" id="KW-0808">Transferase</keyword>
<dbReference type="Gene3D" id="1.10.155.10">
    <property type="entry name" value="Chemotaxis receptor methyltransferase CheR, N-terminal domain"/>
    <property type="match status" value="1"/>
</dbReference>
<dbReference type="PANTHER" id="PTHR24422">
    <property type="entry name" value="CHEMOTAXIS PROTEIN METHYLTRANSFERASE"/>
    <property type="match status" value="1"/>
</dbReference>
<dbReference type="PRINTS" id="PR00996">
    <property type="entry name" value="CHERMTFRASE"/>
</dbReference>
<evidence type="ECO:0000256" key="1">
    <source>
        <dbReference type="ARBA" id="ARBA00001541"/>
    </source>
</evidence>
<evidence type="ECO:0000259" key="6">
    <source>
        <dbReference type="PROSITE" id="PS50123"/>
    </source>
</evidence>
<dbReference type="InterPro" id="IPR022642">
    <property type="entry name" value="CheR_C"/>
</dbReference>
<dbReference type="InterPro" id="IPR022641">
    <property type="entry name" value="CheR_N"/>
</dbReference>
<dbReference type="GO" id="GO:0008983">
    <property type="term" value="F:protein-glutamate O-methyltransferase activity"/>
    <property type="evidence" value="ECO:0007669"/>
    <property type="project" value="UniProtKB-EC"/>
</dbReference>
<dbReference type="eggNOG" id="COG1352">
    <property type="taxonomic scope" value="Bacteria"/>
</dbReference>
<evidence type="ECO:0000313" key="8">
    <source>
        <dbReference type="Proteomes" id="UP000008561"/>
    </source>
</evidence>
<keyword evidence="8" id="KW-1185">Reference proteome</keyword>
<dbReference type="OrthoDB" id="9786165at2"/>
<dbReference type="Pfam" id="PF01739">
    <property type="entry name" value="CheR"/>
    <property type="match status" value="1"/>
</dbReference>
<dbReference type="PIRSF" id="PIRSF000410">
    <property type="entry name" value="CheR"/>
    <property type="match status" value="1"/>
</dbReference>
<feature type="domain" description="CheR-type methyltransferase" evidence="6">
    <location>
        <begin position="1"/>
        <end position="271"/>
    </location>
</feature>
<dbReference type="Proteomes" id="UP000008561">
    <property type="component" value="Chromosome"/>
</dbReference>
<organism evidence="7 8">
    <name type="scientific">Desulfosudis oleivorans (strain DSM 6200 / JCM 39069 / Hxd3)</name>
    <name type="common">Desulfococcus oleovorans</name>
    <dbReference type="NCBI Taxonomy" id="96561"/>
    <lineage>
        <taxon>Bacteria</taxon>
        <taxon>Pseudomonadati</taxon>
        <taxon>Thermodesulfobacteriota</taxon>
        <taxon>Desulfobacteria</taxon>
        <taxon>Desulfobacterales</taxon>
        <taxon>Desulfosudaceae</taxon>
        <taxon>Desulfosudis</taxon>
    </lineage>
</organism>
<evidence type="ECO:0000256" key="2">
    <source>
        <dbReference type="ARBA" id="ARBA00012534"/>
    </source>
</evidence>